<sequence length="762" mass="85453">METSEALSAVVIATKSIDEECHGETMRNHQPLVVSEADALCSKLAFLTKDGCLRTIGWEPQADERGSSLEIRQRYGGGHELRATLKRPSIQEVYDRVRRDPESLQHFFRSCCEALGVSPSNASSDLAARGAAADTVAELLRPLQEEEAVEAPEELELAEDSAEMKLELAGRSQLILDELKPMFPKIQSVEEVSLLRVFQLHDKKKANDGGVADVFRQVEARKERLKIADYSITQTSLEHAAVQLWFGDRLSENEPDDQDMGHEEAAMGDSRCEEASSTFDRLRPHLWVEVDYSRSSMVFVPLPVELDENEDEAVLEATRQLSQYCAKARQRSSTTTPHEADLRALLQQRVSTLAEELLRQELELQELRRTSSAMPPEVDELREENALLAQRGAEICEEAAKLSAERGSLEEVQKQKEEEVQRLQAERDALSAQVDSAAQAEATARGVQESALKALDLERRQSQDLAKALGTALQQRHAAAEEAERQLVTYEREVTHLEASSAAATAEAQESQGVREAEASRRRQLVQQLESQLEQQAQLQQGQQQQEQQLYEEQKQQQKQLAEARAEARRLEAAAQRLARELAESEQKAEEGDRKAMAVAKELMEIGRSVGGLRSELSDAARTGLEAAQKATGALQQRLAARGVGERSPLEEERALKEALRSAWENEASERRQTEEKLQKAEAFWRRLLEQWQSLALLARRCRNEVPLPIPDDSMWEEDAPGAMKALIDFFEALFRRDEAIVNGHRVPSLSASPARVTRAWR</sequence>
<feature type="coiled-coil region" evidence="1">
    <location>
        <begin position="526"/>
        <end position="595"/>
    </location>
</feature>
<gene>
    <name evidence="3" type="ORF">SCF082_LOCUS39158</name>
</gene>
<name>A0ABP0Q2W0_9DINO</name>
<feature type="region of interest" description="Disordered" evidence="2">
    <location>
        <begin position="499"/>
        <end position="519"/>
    </location>
</feature>
<reference evidence="3 4" key="1">
    <citation type="submission" date="2024-02" db="EMBL/GenBank/DDBJ databases">
        <authorList>
            <person name="Chen Y."/>
            <person name="Shah S."/>
            <person name="Dougan E. K."/>
            <person name="Thang M."/>
            <person name="Chan C."/>
        </authorList>
    </citation>
    <scope>NUCLEOTIDE SEQUENCE [LARGE SCALE GENOMIC DNA]</scope>
</reference>
<feature type="coiled-coil region" evidence="1">
    <location>
        <begin position="399"/>
        <end position="440"/>
    </location>
</feature>
<dbReference type="Proteomes" id="UP001642464">
    <property type="component" value="Unassembled WGS sequence"/>
</dbReference>
<feature type="coiled-coil region" evidence="1">
    <location>
        <begin position="343"/>
        <end position="370"/>
    </location>
</feature>
<comment type="caution">
    <text evidence="3">The sequence shown here is derived from an EMBL/GenBank/DDBJ whole genome shotgun (WGS) entry which is preliminary data.</text>
</comment>
<dbReference type="EMBL" id="CAXAMM010038951">
    <property type="protein sequence ID" value="CAK9082381.1"/>
    <property type="molecule type" value="Genomic_DNA"/>
</dbReference>
<keyword evidence="1" id="KW-0175">Coiled coil</keyword>
<keyword evidence="4" id="KW-1185">Reference proteome</keyword>
<dbReference type="InterPro" id="IPR026082">
    <property type="entry name" value="ABCA"/>
</dbReference>
<evidence type="ECO:0000256" key="1">
    <source>
        <dbReference type="SAM" id="Coils"/>
    </source>
</evidence>
<proteinExistence type="predicted"/>
<feature type="compositionally biased region" description="Low complexity" evidence="2">
    <location>
        <begin position="499"/>
        <end position="512"/>
    </location>
</feature>
<accession>A0ABP0Q2W0</accession>
<organism evidence="3 4">
    <name type="scientific">Durusdinium trenchii</name>
    <dbReference type="NCBI Taxonomy" id="1381693"/>
    <lineage>
        <taxon>Eukaryota</taxon>
        <taxon>Sar</taxon>
        <taxon>Alveolata</taxon>
        <taxon>Dinophyceae</taxon>
        <taxon>Suessiales</taxon>
        <taxon>Symbiodiniaceae</taxon>
        <taxon>Durusdinium</taxon>
    </lineage>
</organism>
<dbReference type="PANTHER" id="PTHR19229">
    <property type="entry name" value="ATP-BINDING CASSETTE TRANSPORTER SUBFAMILY A ABCA"/>
    <property type="match status" value="1"/>
</dbReference>
<evidence type="ECO:0000313" key="4">
    <source>
        <dbReference type="Proteomes" id="UP001642464"/>
    </source>
</evidence>
<evidence type="ECO:0000256" key="2">
    <source>
        <dbReference type="SAM" id="MobiDB-lite"/>
    </source>
</evidence>
<evidence type="ECO:0000313" key="3">
    <source>
        <dbReference type="EMBL" id="CAK9082381.1"/>
    </source>
</evidence>
<protein>
    <submittedName>
        <fullName evidence="3">Uncharacterized protein</fullName>
    </submittedName>
</protein>